<sequence>CADKLANIGLSLDVFQFWDQQLPVSLCHSFGRDKLGMP</sequence>
<organism evidence="1 2">
    <name type="scientific">Trifolium medium</name>
    <dbReference type="NCBI Taxonomy" id="97028"/>
    <lineage>
        <taxon>Eukaryota</taxon>
        <taxon>Viridiplantae</taxon>
        <taxon>Streptophyta</taxon>
        <taxon>Embryophyta</taxon>
        <taxon>Tracheophyta</taxon>
        <taxon>Spermatophyta</taxon>
        <taxon>Magnoliopsida</taxon>
        <taxon>eudicotyledons</taxon>
        <taxon>Gunneridae</taxon>
        <taxon>Pentapetalae</taxon>
        <taxon>rosids</taxon>
        <taxon>fabids</taxon>
        <taxon>Fabales</taxon>
        <taxon>Fabaceae</taxon>
        <taxon>Papilionoideae</taxon>
        <taxon>50 kb inversion clade</taxon>
        <taxon>NPAAA clade</taxon>
        <taxon>Hologalegina</taxon>
        <taxon>IRL clade</taxon>
        <taxon>Trifolieae</taxon>
        <taxon>Trifolium</taxon>
    </lineage>
</organism>
<feature type="non-terminal residue" evidence="1">
    <location>
        <position position="1"/>
    </location>
</feature>
<evidence type="ECO:0000313" key="2">
    <source>
        <dbReference type="Proteomes" id="UP000265520"/>
    </source>
</evidence>
<accession>A0A392VMG0</accession>
<protein>
    <submittedName>
        <fullName evidence="1">Uncharacterized protein</fullName>
    </submittedName>
</protein>
<keyword evidence="2" id="KW-1185">Reference proteome</keyword>
<dbReference type="Proteomes" id="UP000265520">
    <property type="component" value="Unassembled WGS sequence"/>
</dbReference>
<reference evidence="1 2" key="1">
    <citation type="journal article" date="2018" name="Front. Plant Sci.">
        <title>Red Clover (Trifolium pratense) and Zigzag Clover (T. medium) - A Picture of Genomic Similarities and Differences.</title>
        <authorList>
            <person name="Dluhosova J."/>
            <person name="Istvanek J."/>
            <person name="Nedelnik J."/>
            <person name="Repkova J."/>
        </authorList>
    </citation>
    <scope>NUCLEOTIDE SEQUENCE [LARGE SCALE GENOMIC DNA]</scope>
    <source>
        <strain evidence="2">cv. 10/8</strain>
        <tissue evidence="1">Leaf</tissue>
    </source>
</reference>
<dbReference type="EMBL" id="LXQA011221670">
    <property type="protein sequence ID" value="MCI89526.1"/>
    <property type="molecule type" value="Genomic_DNA"/>
</dbReference>
<dbReference type="AlphaFoldDB" id="A0A392VMG0"/>
<proteinExistence type="predicted"/>
<evidence type="ECO:0000313" key="1">
    <source>
        <dbReference type="EMBL" id="MCI89526.1"/>
    </source>
</evidence>
<comment type="caution">
    <text evidence="1">The sequence shown here is derived from an EMBL/GenBank/DDBJ whole genome shotgun (WGS) entry which is preliminary data.</text>
</comment>
<name>A0A392VMG0_9FABA</name>